<keyword evidence="8 9" id="KW-0472">Membrane</keyword>
<dbReference type="OrthoDB" id="408493at2759"/>
<protein>
    <submittedName>
        <fullName evidence="11">UDP-galactose translocator-like</fullName>
    </submittedName>
</protein>
<gene>
    <name evidence="11" type="primary">LOC111107356</name>
</gene>
<dbReference type="RefSeq" id="XP_022298237.1">
    <property type="nucleotide sequence ID" value="XM_022442529.1"/>
</dbReference>
<dbReference type="InterPro" id="IPR037185">
    <property type="entry name" value="EmrE-like"/>
</dbReference>
<feature type="transmembrane region" description="Helical" evidence="9">
    <location>
        <begin position="189"/>
        <end position="209"/>
    </location>
</feature>
<evidence type="ECO:0000256" key="5">
    <source>
        <dbReference type="ARBA" id="ARBA00022692"/>
    </source>
</evidence>
<sequence>MSGQTERKTNGHIDSQSSDTASHLKYFSLVTLMLQNAVFILMMRYVRTRPGDMFMSTTAVIMSEVLKFLACFVIIFYKEGSVRAFLAHLEENIIKQPLDCLKICVPSIIYTLQNNLLFVAVSNLDAAVFQVTYQLKILTTALFSVIMLGKPLSRLQWVALFILFVGVALVQVQPTNSSQSKVPVAQNPMLGLIAVLVQCCLSGFAGVYFEKILKGTSQTIWLRNVQLGVIGSVIGFITMELNDGAKVSEKGFFFGYDYVVWIVICLQSFGGLVVAVVVKYADNILKGFATSGAIIISCIAAIYFFDFHLSIQFFVGATLVIISVFMYSKFVPIKPITTITVTQKV</sequence>
<dbReference type="FunFam" id="1.10.3730.20:FF:000037">
    <property type="entry name" value="Nucleotide Sugar TransPorter family"/>
    <property type="match status" value="1"/>
</dbReference>
<evidence type="ECO:0000256" key="9">
    <source>
        <dbReference type="SAM" id="Phobius"/>
    </source>
</evidence>
<name>A0A8B8B4A5_CRAVI</name>
<comment type="subcellular location">
    <subcellularLocation>
        <location evidence="1">Golgi apparatus membrane</location>
        <topology evidence="1">Multi-pass membrane protein</topology>
    </subcellularLocation>
</comment>
<dbReference type="PIRSF" id="PIRSF005799">
    <property type="entry name" value="UDP-gal_transpt"/>
    <property type="match status" value="1"/>
</dbReference>
<comment type="similarity">
    <text evidence="2">Belongs to the nucleotide-sugar transporter family. SLC35A subfamily.</text>
</comment>
<reference evidence="11" key="1">
    <citation type="submission" date="2025-08" db="UniProtKB">
        <authorList>
            <consortium name="RefSeq"/>
        </authorList>
    </citation>
    <scope>IDENTIFICATION</scope>
    <source>
        <tissue evidence="11">Whole sample</tissue>
    </source>
</reference>
<organism evidence="10 11">
    <name type="scientific">Crassostrea virginica</name>
    <name type="common">Eastern oyster</name>
    <dbReference type="NCBI Taxonomy" id="6565"/>
    <lineage>
        <taxon>Eukaryota</taxon>
        <taxon>Metazoa</taxon>
        <taxon>Spiralia</taxon>
        <taxon>Lophotrochozoa</taxon>
        <taxon>Mollusca</taxon>
        <taxon>Bivalvia</taxon>
        <taxon>Autobranchia</taxon>
        <taxon>Pteriomorphia</taxon>
        <taxon>Ostreida</taxon>
        <taxon>Ostreoidea</taxon>
        <taxon>Ostreidae</taxon>
        <taxon>Crassostrea</taxon>
    </lineage>
</organism>
<dbReference type="GeneID" id="111107356"/>
<dbReference type="NCBIfam" id="TIGR00803">
    <property type="entry name" value="nst"/>
    <property type="match status" value="1"/>
</dbReference>
<accession>A0A8B8B4A5</accession>
<dbReference type="PANTHER" id="PTHR10231">
    <property type="entry name" value="NUCLEOTIDE-SUGAR TRANSMEMBRANE TRANSPORTER"/>
    <property type="match status" value="1"/>
</dbReference>
<dbReference type="GO" id="GO:0000139">
    <property type="term" value="C:Golgi membrane"/>
    <property type="evidence" value="ECO:0007669"/>
    <property type="project" value="UniProtKB-SubCell"/>
</dbReference>
<dbReference type="SUPFAM" id="SSF103481">
    <property type="entry name" value="Multidrug resistance efflux transporter EmrE"/>
    <property type="match status" value="1"/>
</dbReference>
<feature type="transmembrane region" description="Helical" evidence="9">
    <location>
        <begin position="311"/>
        <end position="328"/>
    </location>
</feature>
<feature type="transmembrane region" description="Helical" evidence="9">
    <location>
        <begin position="155"/>
        <end position="174"/>
    </location>
</feature>
<dbReference type="Proteomes" id="UP000694844">
    <property type="component" value="Chromosome 8"/>
</dbReference>
<evidence type="ECO:0000256" key="7">
    <source>
        <dbReference type="ARBA" id="ARBA00023034"/>
    </source>
</evidence>
<evidence type="ECO:0000313" key="10">
    <source>
        <dbReference type="Proteomes" id="UP000694844"/>
    </source>
</evidence>
<keyword evidence="7" id="KW-0333">Golgi apparatus</keyword>
<evidence type="ECO:0000256" key="1">
    <source>
        <dbReference type="ARBA" id="ARBA00004653"/>
    </source>
</evidence>
<feature type="transmembrane region" description="Helical" evidence="9">
    <location>
        <begin position="58"/>
        <end position="77"/>
    </location>
</feature>
<feature type="transmembrane region" description="Helical" evidence="9">
    <location>
        <begin position="221"/>
        <end position="238"/>
    </location>
</feature>
<feature type="transmembrane region" description="Helical" evidence="9">
    <location>
        <begin position="26"/>
        <end position="46"/>
    </location>
</feature>
<proteinExistence type="inferred from homology"/>
<evidence type="ECO:0000256" key="2">
    <source>
        <dbReference type="ARBA" id="ARBA00009976"/>
    </source>
</evidence>
<evidence type="ECO:0000256" key="4">
    <source>
        <dbReference type="ARBA" id="ARBA00022597"/>
    </source>
</evidence>
<evidence type="ECO:0000256" key="6">
    <source>
        <dbReference type="ARBA" id="ARBA00022989"/>
    </source>
</evidence>
<evidence type="ECO:0000313" key="11">
    <source>
        <dbReference type="RefSeq" id="XP_022298237.1"/>
    </source>
</evidence>
<evidence type="ECO:0000256" key="8">
    <source>
        <dbReference type="ARBA" id="ARBA00023136"/>
    </source>
</evidence>
<keyword evidence="5 9" id="KW-0812">Transmembrane</keyword>
<keyword evidence="10" id="KW-1185">Reference proteome</keyword>
<keyword evidence="3" id="KW-0813">Transport</keyword>
<feature type="transmembrane region" description="Helical" evidence="9">
    <location>
        <begin position="258"/>
        <end position="278"/>
    </location>
</feature>
<dbReference type="GO" id="GO:0015165">
    <property type="term" value="F:pyrimidine nucleotide-sugar transmembrane transporter activity"/>
    <property type="evidence" value="ECO:0007669"/>
    <property type="project" value="InterPro"/>
</dbReference>
<keyword evidence="4" id="KW-0762">Sugar transport</keyword>
<evidence type="ECO:0000256" key="3">
    <source>
        <dbReference type="ARBA" id="ARBA00022448"/>
    </source>
</evidence>
<feature type="transmembrane region" description="Helical" evidence="9">
    <location>
        <begin position="285"/>
        <end position="305"/>
    </location>
</feature>
<dbReference type="InterPro" id="IPR007271">
    <property type="entry name" value="Nuc_sug_transpt"/>
</dbReference>
<dbReference type="KEGG" id="cvn:111107356"/>
<feature type="transmembrane region" description="Helical" evidence="9">
    <location>
        <begin position="127"/>
        <end position="148"/>
    </location>
</feature>
<keyword evidence="6 9" id="KW-1133">Transmembrane helix</keyword>
<dbReference type="AlphaFoldDB" id="A0A8B8B4A5"/>
<dbReference type="Pfam" id="PF04142">
    <property type="entry name" value="Nuc_sug_transp"/>
    <property type="match status" value="1"/>
</dbReference>